<dbReference type="Pfam" id="PF01546">
    <property type="entry name" value="Peptidase_M20"/>
    <property type="match status" value="1"/>
</dbReference>
<dbReference type="Gene3D" id="3.30.70.360">
    <property type="match status" value="1"/>
</dbReference>
<dbReference type="InterPro" id="IPR006652">
    <property type="entry name" value="Kelch_1"/>
</dbReference>
<dbReference type="Pfam" id="PF07687">
    <property type="entry name" value="M20_dimer"/>
    <property type="match status" value="1"/>
</dbReference>
<dbReference type="SUPFAM" id="SSF54695">
    <property type="entry name" value="POZ domain"/>
    <property type="match status" value="1"/>
</dbReference>
<dbReference type="Gene3D" id="3.30.710.10">
    <property type="entry name" value="Potassium Channel Kv1.1, Chain A"/>
    <property type="match status" value="1"/>
</dbReference>
<dbReference type="InterPro" id="IPR036264">
    <property type="entry name" value="Bact_exopeptidase_dim_dom"/>
</dbReference>
<dbReference type="Gene3D" id="3.40.630.10">
    <property type="entry name" value="Zn peptidases"/>
    <property type="match status" value="1"/>
</dbReference>
<dbReference type="InterPro" id="IPR015915">
    <property type="entry name" value="Kelch-typ_b-propeller"/>
</dbReference>
<dbReference type="InterPro" id="IPR011650">
    <property type="entry name" value="Peptidase_M20_dimer"/>
</dbReference>
<dbReference type="InterPro" id="IPR002933">
    <property type="entry name" value="Peptidase_M20"/>
</dbReference>
<dbReference type="Pfam" id="PF01344">
    <property type="entry name" value="Kelch_1"/>
    <property type="match status" value="2"/>
</dbReference>
<dbReference type="Pfam" id="PF07707">
    <property type="entry name" value="BACK"/>
    <property type="match status" value="1"/>
</dbReference>
<sequence>MNSTKSEIHFSILTDEEQDEHLVKHNASHFIKAFQQLNELRRDGAFCDVCLITSESRRISVHKLVLAATIPYFRAMFSVDMMEASSPEIHLREISFETLNQMVTYAYTGELRITASNVENVMLVANYLGLCDIVTECATFLAPRLHVSNVLAIDAFCRTIGCKSILENIRSYINSNFVAVTQSHPFLELSLEEIQEILIRDELYVGSEENVFHAAIRWIEFDQLERRQHISKLLRCVRLSQLSPSVLSDTIANHSLVKNDLACRDLIDDAKDYHLMPERRAFLKSRRFRARSYEDAPGIIVAVGGSNQKETAQTTVEMYDPRVKFWQPIKPMGVLRTRVGVTCHNGKLYAIGGYDGKERLKLVEVYNYEKNDWSTLAPLFIRRSAPSAAFLNGLLYVCGGHDGSNSLDNVEIYHPEKNEWMHGPPMNCSRSTAGIVSLDGYLYVIGGHDGITIFNTVERYCPEKKEWEKMPPLLNKRCRLGATVLNRKIYVCGGYDGSNFLSSVEVFDPVRNEWSPVTPMMIKRSNLSTTVVGKQLYAVAGSDGISNLSSVEMYSEETDEWSLVSPMIAHEGGRMAGAGESAKDFLIRCMQFDSSTGKEGEYCTFLASVLRADGWEVLEQFIGDNDRRNLLATRGPINEVKVLLNTHLDQVPPYIPPTEDEINVYGRASNETKGQLSAIVLAANRFAKEYPELSHKVGLLFVVGEEVDHIGMIKANELDISPDYMIVGEPTESAFASIQKGVLKVHVKTQGKAGHSGYPHTGTSAIHKLLDVLHDIMHHNWPKSDVHGDTTLNVGLINGGHALNAWAEKAQASIFFRVTTSVNDVKSQLEKIVGERADLDYSLGGNDPVTFAEPPFPAKRLACSFNTDLPYYKKKDQLKGAFMYGAGSITNAFSADEFIPIDDLNKALETYYRLLVTLLHK</sequence>
<dbReference type="SMART" id="SM00612">
    <property type="entry name" value="Kelch"/>
    <property type="match status" value="6"/>
</dbReference>
<dbReference type="FunFam" id="1.25.40.420:FF:000001">
    <property type="entry name" value="Kelch-like family member 12"/>
    <property type="match status" value="1"/>
</dbReference>
<dbReference type="PROSITE" id="PS50097">
    <property type="entry name" value="BTB"/>
    <property type="match status" value="1"/>
</dbReference>
<keyword evidence="1" id="KW-0880">Kelch repeat</keyword>
<dbReference type="PANTHER" id="PTHR45632:SF17">
    <property type="entry name" value="KELCH-LIKE PROTEIN 31"/>
    <property type="match status" value="1"/>
</dbReference>
<organism evidence="4 5">
    <name type="scientific">Mesorhabditis belari</name>
    <dbReference type="NCBI Taxonomy" id="2138241"/>
    <lineage>
        <taxon>Eukaryota</taxon>
        <taxon>Metazoa</taxon>
        <taxon>Ecdysozoa</taxon>
        <taxon>Nematoda</taxon>
        <taxon>Chromadorea</taxon>
        <taxon>Rhabditida</taxon>
        <taxon>Rhabditina</taxon>
        <taxon>Rhabditomorpha</taxon>
        <taxon>Rhabditoidea</taxon>
        <taxon>Rhabditidae</taxon>
        <taxon>Mesorhabditinae</taxon>
        <taxon>Mesorhabditis</taxon>
    </lineage>
</organism>
<evidence type="ECO:0000313" key="5">
    <source>
        <dbReference type="WBParaSite" id="MBELARI_LOCUS10362"/>
    </source>
</evidence>
<keyword evidence="2" id="KW-0677">Repeat</keyword>
<dbReference type="Gene3D" id="1.25.40.420">
    <property type="match status" value="1"/>
</dbReference>
<dbReference type="WBParaSite" id="MBELARI_LOCUS10362">
    <property type="protein sequence ID" value="MBELARI_LOCUS10362"/>
    <property type="gene ID" value="MBELARI_LOCUS10362"/>
</dbReference>
<protein>
    <submittedName>
        <fullName evidence="5">BTB domain-containing protein</fullName>
    </submittedName>
</protein>
<keyword evidence="4" id="KW-1185">Reference proteome</keyword>
<dbReference type="GO" id="GO:0016787">
    <property type="term" value="F:hydrolase activity"/>
    <property type="evidence" value="ECO:0007669"/>
    <property type="project" value="InterPro"/>
</dbReference>
<feature type="domain" description="BTB" evidence="3">
    <location>
        <begin position="47"/>
        <end position="115"/>
    </location>
</feature>
<dbReference type="Pfam" id="PF00651">
    <property type="entry name" value="BTB"/>
    <property type="match status" value="1"/>
</dbReference>
<dbReference type="InterPro" id="IPR011705">
    <property type="entry name" value="BACK"/>
</dbReference>
<reference evidence="5" key="1">
    <citation type="submission" date="2024-02" db="UniProtKB">
        <authorList>
            <consortium name="WormBaseParasite"/>
        </authorList>
    </citation>
    <scope>IDENTIFICATION</scope>
</reference>
<evidence type="ECO:0000313" key="4">
    <source>
        <dbReference type="Proteomes" id="UP000887575"/>
    </source>
</evidence>
<evidence type="ECO:0000256" key="1">
    <source>
        <dbReference type="ARBA" id="ARBA00022441"/>
    </source>
</evidence>
<accession>A0AAF3J1I7</accession>
<evidence type="ECO:0000259" key="3">
    <source>
        <dbReference type="PROSITE" id="PS50097"/>
    </source>
</evidence>
<dbReference type="PANTHER" id="PTHR45632">
    <property type="entry name" value="LD33804P"/>
    <property type="match status" value="1"/>
</dbReference>
<dbReference type="GO" id="GO:0005737">
    <property type="term" value="C:cytoplasm"/>
    <property type="evidence" value="ECO:0007669"/>
    <property type="project" value="UniProtKB-ARBA"/>
</dbReference>
<dbReference type="Gene3D" id="2.120.10.80">
    <property type="entry name" value="Kelch-type beta propeller"/>
    <property type="match status" value="1"/>
</dbReference>
<dbReference type="SUPFAM" id="SSF55031">
    <property type="entry name" value="Bacterial exopeptidase dimerisation domain"/>
    <property type="match status" value="1"/>
</dbReference>
<dbReference type="InterPro" id="IPR011333">
    <property type="entry name" value="SKP1/BTB/POZ_sf"/>
</dbReference>
<name>A0AAF3J1I7_9BILA</name>
<dbReference type="SMART" id="SM00225">
    <property type="entry name" value="BTB"/>
    <property type="match status" value="1"/>
</dbReference>
<evidence type="ECO:0000256" key="2">
    <source>
        <dbReference type="ARBA" id="ARBA00022737"/>
    </source>
</evidence>
<dbReference type="SMART" id="SM00875">
    <property type="entry name" value="BACK"/>
    <property type="match status" value="1"/>
</dbReference>
<proteinExistence type="predicted"/>
<dbReference type="InterPro" id="IPR000210">
    <property type="entry name" value="BTB/POZ_dom"/>
</dbReference>
<dbReference type="Pfam" id="PF24681">
    <property type="entry name" value="Kelch_KLHDC2_KLHL20_DRC7"/>
    <property type="match status" value="1"/>
</dbReference>
<dbReference type="Proteomes" id="UP000887575">
    <property type="component" value="Unassembled WGS sequence"/>
</dbReference>
<dbReference type="SUPFAM" id="SSF53187">
    <property type="entry name" value="Zn-dependent exopeptidases"/>
    <property type="match status" value="1"/>
</dbReference>
<dbReference type="SUPFAM" id="SSF117281">
    <property type="entry name" value="Kelch motif"/>
    <property type="match status" value="2"/>
</dbReference>
<dbReference type="AlphaFoldDB" id="A0AAF3J1I7"/>